<feature type="non-terminal residue" evidence="2">
    <location>
        <position position="244"/>
    </location>
</feature>
<name>A0A9W8HLT4_9FUNG</name>
<feature type="region of interest" description="Disordered" evidence="1">
    <location>
        <begin position="76"/>
        <end position="127"/>
    </location>
</feature>
<dbReference type="AlphaFoldDB" id="A0A9W8HLT4"/>
<accession>A0A9W8HLT4</accession>
<evidence type="ECO:0000313" key="2">
    <source>
        <dbReference type="EMBL" id="KAJ2790723.1"/>
    </source>
</evidence>
<evidence type="ECO:0000256" key="1">
    <source>
        <dbReference type="SAM" id="MobiDB-lite"/>
    </source>
</evidence>
<dbReference type="EMBL" id="JANBUO010003471">
    <property type="protein sequence ID" value="KAJ2790723.1"/>
    <property type="molecule type" value="Genomic_DNA"/>
</dbReference>
<reference evidence="2" key="1">
    <citation type="submission" date="2022-07" db="EMBL/GenBank/DDBJ databases">
        <title>Phylogenomic reconstructions and comparative analyses of Kickxellomycotina fungi.</title>
        <authorList>
            <person name="Reynolds N.K."/>
            <person name="Stajich J.E."/>
            <person name="Barry K."/>
            <person name="Grigoriev I.V."/>
            <person name="Crous P."/>
            <person name="Smith M.E."/>
        </authorList>
    </citation>
    <scope>NUCLEOTIDE SEQUENCE</scope>
    <source>
        <strain evidence="2">NRRL 1565</strain>
    </source>
</reference>
<sequence>MRFRNKISRKSYNVGDDNINLGFAWKDLPRNPVFYPPTSGKDHDLEPIADTQSILATSDEEKPTRLMDRLKAMFQPKTTSSGSNSHALDTRDSAGQKRHLHRHSTQGDICQRESMSKAAQRPPRLVARSPLREDSILADLCVLAEHGFVPRTTHPRRTTVQLAVSRSPTGTNMRSRRHPPHRAGFAASVCSPADTLAGHMAYADCNSDTKHQADIRQLIANSLLREPHFGSIKRRQQGPARAMS</sequence>
<comment type="caution">
    <text evidence="2">The sequence shown here is derived from an EMBL/GenBank/DDBJ whole genome shotgun (WGS) entry which is preliminary data.</text>
</comment>
<evidence type="ECO:0000313" key="3">
    <source>
        <dbReference type="Proteomes" id="UP001140094"/>
    </source>
</evidence>
<keyword evidence="3" id="KW-1185">Reference proteome</keyword>
<organism evidence="2 3">
    <name type="scientific">Coemansia guatemalensis</name>
    <dbReference type="NCBI Taxonomy" id="2761395"/>
    <lineage>
        <taxon>Eukaryota</taxon>
        <taxon>Fungi</taxon>
        <taxon>Fungi incertae sedis</taxon>
        <taxon>Zoopagomycota</taxon>
        <taxon>Kickxellomycotina</taxon>
        <taxon>Kickxellomycetes</taxon>
        <taxon>Kickxellales</taxon>
        <taxon>Kickxellaceae</taxon>
        <taxon>Coemansia</taxon>
    </lineage>
</organism>
<proteinExistence type="predicted"/>
<feature type="compositionally biased region" description="Polar residues" evidence="1">
    <location>
        <begin position="76"/>
        <end position="87"/>
    </location>
</feature>
<dbReference type="OrthoDB" id="5578629at2759"/>
<protein>
    <submittedName>
        <fullName evidence="2">Uncharacterized protein</fullName>
    </submittedName>
</protein>
<dbReference type="Proteomes" id="UP001140094">
    <property type="component" value="Unassembled WGS sequence"/>
</dbReference>
<gene>
    <name evidence="2" type="ORF">H4R20_006967</name>
</gene>